<dbReference type="InterPro" id="IPR024752">
    <property type="entry name" value="Myb/SANT-like_dom"/>
</dbReference>
<dbReference type="OMA" id="QWDKETS"/>
<name>A0A803KZB4_CHEQI</name>
<sequence length="296" mass="33949">MATNGQSSQSGRGKNKRFWKKEEEEALIDCLLELSCDQQWKGEGGFRNGYLNQLELMLNTKFPGCGLKAIPHIESKFKWFKDKYAIVAEMVNKTSGFQWDKETSTIQCERQAYDDFFKTHPKNGGLWKTPFPYLSKLDDIFGVDRANGLAAELPEDSIHNLEKDIRMKKEKTPKTNEKKRATRFENLSSIDNMAVGFPGYMKDMNNHLATIASAMSTTQEREQEIVEQKRRLLSEIVEQKRRLLSEIGGLSRITQAEVIRAASLFSSNPSQMEIFYSSPNDEWKKEVVLDLLSRNA</sequence>
<dbReference type="Proteomes" id="UP000596660">
    <property type="component" value="Unplaced"/>
</dbReference>
<keyword evidence="3" id="KW-1185">Reference proteome</keyword>
<dbReference type="EnsemblPlants" id="AUR62004373-RA">
    <property type="protein sequence ID" value="AUR62004373-RA:cds"/>
    <property type="gene ID" value="AUR62004373"/>
</dbReference>
<reference evidence="2" key="1">
    <citation type="journal article" date="2017" name="Nature">
        <title>The genome of Chenopodium quinoa.</title>
        <authorList>
            <person name="Jarvis D.E."/>
            <person name="Ho Y.S."/>
            <person name="Lightfoot D.J."/>
            <person name="Schmoeckel S.M."/>
            <person name="Li B."/>
            <person name="Borm T.J.A."/>
            <person name="Ohyanagi H."/>
            <person name="Mineta K."/>
            <person name="Michell C.T."/>
            <person name="Saber N."/>
            <person name="Kharbatia N.M."/>
            <person name="Rupper R.R."/>
            <person name="Sharp A.R."/>
            <person name="Dally N."/>
            <person name="Boughton B.A."/>
            <person name="Woo Y.H."/>
            <person name="Gao G."/>
            <person name="Schijlen E.G.W.M."/>
            <person name="Guo X."/>
            <person name="Momin A.A."/>
            <person name="Negrao S."/>
            <person name="Al-Babili S."/>
            <person name="Gehring C."/>
            <person name="Roessner U."/>
            <person name="Jung C."/>
            <person name="Murphy K."/>
            <person name="Arold S.T."/>
            <person name="Gojobori T."/>
            <person name="van der Linden C.G."/>
            <person name="van Loo E.N."/>
            <person name="Jellen E.N."/>
            <person name="Maughan P.J."/>
            <person name="Tester M."/>
        </authorList>
    </citation>
    <scope>NUCLEOTIDE SEQUENCE [LARGE SCALE GENOMIC DNA]</scope>
    <source>
        <strain evidence="2">cv. PI 614886</strain>
    </source>
</reference>
<evidence type="ECO:0000313" key="2">
    <source>
        <dbReference type="EnsemblPlants" id="AUR62004373-RA:cds"/>
    </source>
</evidence>
<organism evidence="2 3">
    <name type="scientific">Chenopodium quinoa</name>
    <name type="common">Quinoa</name>
    <dbReference type="NCBI Taxonomy" id="63459"/>
    <lineage>
        <taxon>Eukaryota</taxon>
        <taxon>Viridiplantae</taxon>
        <taxon>Streptophyta</taxon>
        <taxon>Embryophyta</taxon>
        <taxon>Tracheophyta</taxon>
        <taxon>Spermatophyta</taxon>
        <taxon>Magnoliopsida</taxon>
        <taxon>eudicotyledons</taxon>
        <taxon>Gunneridae</taxon>
        <taxon>Pentapetalae</taxon>
        <taxon>Caryophyllales</taxon>
        <taxon>Chenopodiaceae</taxon>
        <taxon>Chenopodioideae</taxon>
        <taxon>Atripliceae</taxon>
        <taxon>Chenopodium</taxon>
    </lineage>
</organism>
<reference evidence="2" key="2">
    <citation type="submission" date="2021-03" db="UniProtKB">
        <authorList>
            <consortium name="EnsemblPlants"/>
        </authorList>
    </citation>
    <scope>IDENTIFICATION</scope>
</reference>
<dbReference type="AlphaFoldDB" id="A0A803KZB4"/>
<accession>A0A803KZB4</accession>
<dbReference type="Pfam" id="PF12776">
    <property type="entry name" value="Myb_DNA-bind_3"/>
    <property type="match status" value="1"/>
</dbReference>
<dbReference type="PANTHER" id="PTHR46250">
    <property type="entry name" value="MYB/SANT-LIKE DNA-BINDING DOMAIN PROTEIN-RELATED"/>
    <property type="match status" value="1"/>
</dbReference>
<evidence type="ECO:0000313" key="3">
    <source>
        <dbReference type="Proteomes" id="UP000596660"/>
    </source>
</evidence>
<dbReference type="Gramene" id="AUR62004373-RA">
    <property type="protein sequence ID" value="AUR62004373-RA:cds"/>
    <property type="gene ID" value="AUR62004373"/>
</dbReference>
<protein>
    <recommendedName>
        <fullName evidence="1">Myb/SANT-like domain-containing protein</fullName>
    </recommendedName>
</protein>
<proteinExistence type="predicted"/>
<evidence type="ECO:0000259" key="1">
    <source>
        <dbReference type="Pfam" id="PF12776"/>
    </source>
</evidence>
<dbReference type="PANTHER" id="PTHR46250:SF15">
    <property type="entry name" value="OS01G0523800 PROTEIN"/>
    <property type="match status" value="1"/>
</dbReference>
<feature type="domain" description="Myb/SANT-like" evidence="1">
    <location>
        <begin position="19"/>
        <end position="114"/>
    </location>
</feature>